<evidence type="ECO:0000256" key="6">
    <source>
        <dbReference type="ARBA" id="ARBA00022989"/>
    </source>
</evidence>
<evidence type="ECO:0000256" key="8">
    <source>
        <dbReference type="SAM" id="Phobius"/>
    </source>
</evidence>
<feature type="transmembrane region" description="Helical" evidence="8">
    <location>
        <begin position="95"/>
        <end position="116"/>
    </location>
</feature>
<keyword evidence="6 8" id="KW-1133">Transmembrane helix</keyword>
<gene>
    <name evidence="9" type="ORF">K0U00_22700</name>
</gene>
<feature type="transmembrane region" description="Helical" evidence="8">
    <location>
        <begin position="137"/>
        <end position="159"/>
    </location>
</feature>
<dbReference type="SMART" id="SM00793">
    <property type="entry name" value="AgrB"/>
    <property type="match status" value="1"/>
</dbReference>
<dbReference type="RefSeq" id="WP_210038404.1">
    <property type="nucleotide sequence ID" value="NZ_JBHLVU010000022.1"/>
</dbReference>
<keyword evidence="4 8" id="KW-0812">Transmembrane</keyword>
<keyword evidence="1" id="KW-1003">Cell membrane</keyword>
<accession>A0ABS7C7E6</accession>
<organism evidence="9 10">
    <name type="scientific">Paenibacillus sepulcri</name>
    <dbReference type="NCBI Taxonomy" id="359917"/>
    <lineage>
        <taxon>Bacteria</taxon>
        <taxon>Bacillati</taxon>
        <taxon>Bacillota</taxon>
        <taxon>Bacilli</taxon>
        <taxon>Bacillales</taxon>
        <taxon>Paenibacillaceae</taxon>
        <taxon>Paenibacillus</taxon>
    </lineage>
</organism>
<protein>
    <submittedName>
        <fullName evidence="9">Accessory gene regulator B family protein</fullName>
    </submittedName>
</protein>
<evidence type="ECO:0000256" key="5">
    <source>
        <dbReference type="ARBA" id="ARBA00022801"/>
    </source>
</evidence>
<keyword evidence="5" id="KW-0378">Hydrolase</keyword>
<evidence type="ECO:0000256" key="7">
    <source>
        <dbReference type="ARBA" id="ARBA00023136"/>
    </source>
</evidence>
<evidence type="ECO:0000256" key="3">
    <source>
        <dbReference type="ARBA" id="ARBA00022670"/>
    </source>
</evidence>
<dbReference type="Pfam" id="PF04647">
    <property type="entry name" value="AgrB"/>
    <property type="match status" value="1"/>
</dbReference>
<keyword evidence="3" id="KW-0645">Protease</keyword>
<dbReference type="InterPro" id="IPR006741">
    <property type="entry name" value="AgrB"/>
</dbReference>
<evidence type="ECO:0000256" key="4">
    <source>
        <dbReference type="ARBA" id="ARBA00022692"/>
    </source>
</evidence>
<dbReference type="Proteomes" id="UP001519887">
    <property type="component" value="Unassembled WGS sequence"/>
</dbReference>
<keyword evidence="10" id="KW-1185">Reference proteome</keyword>
<dbReference type="EMBL" id="JAHZIK010000682">
    <property type="protein sequence ID" value="MBW7456848.1"/>
    <property type="molecule type" value="Genomic_DNA"/>
</dbReference>
<feature type="transmembrane region" description="Helical" evidence="8">
    <location>
        <begin position="56"/>
        <end position="75"/>
    </location>
</feature>
<keyword evidence="7 8" id="KW-0472">Membrane</keyword>
<reference evidence="9 10" key="1">
    <citation type="submission" date="2021-07" db="EMBL/GenBank/DDBJ databases">
        <title>Paenibacillus radiodurans sp. nov., isolated from the southeastern edge of Tengger Desert.</title>
        <authorList>
            <person name="Zhang G."/>
        </authorList>
    </citation>
    <scope>NUCLEOTIDE SEQUENCE [LARGE SCALE GENOMIC DNA]</scope>
    <source>
        <strain evidence="9 10">CCM 7311</strain>
    </source>
</reference>
<name>A0ABS7C7E6_9BACL</name>
<comment type="caution">
    <text evidence="9">The sequence shown here is derived from an EMBL/GenBank/DDBJ whole genome shotgun (WGS) entry which is preliminary data.</text>
</comment>
<evidence type="ECO:0000313" key="9">
    <source>
        <dbReference type="EMBL" id="MBW7456848.1"/>
    </source>
</evidence>
<feature type="transmembrane region" description="Helical" evidence="8">
    <location>
        <begin position="25"/>
        <end position="49"/>
    </location>
</feature>
<evidence type="ECO:0000256" key="1">
    <source>
        <dbReference type="ARBA" id="ARBA00022475"/>
    </source>
</evidence>
<sequence length="174" mass="18533">MLHKAAEQLHARIAASGNEPPSVPVISYVLHILVNTVSIILLASILGIVTGEPAKTSVVIVLLAVIRFLTGGYHLPTSLGCIAASSIVLAAIPHIHVASLWVYLITAAAFVMMVLFAPSNYDQHARIPERYYPLLKVLASAIVASNFFIGSDLLALTFATQSILLPIKGGEKNK</sequence>
<evidence type="ECO:0000313" key="10">
    <source>
        <dbReference type="Proteomes" id="UP001519887"/>
    </source>
</evidence>
<keyword evidence="2" id="KW-0673">Quorum sensing</keyword>
<proteinExistence type="predicted"/>
<evidence type="ECO:0000256" key="2">
    <source>
        <dbReference type="ARBA" id="ARBA00022654"/>
    </source>
</evidence>